<gene>
    <name evidence="9" type="ORF">LH23_17350</name>
</gene>
<accession>A0AAN0S722</accession>
<dbReference type="SUPFAM" id="SSF103473">
    <property type="entry name" value="MFS general substrate transporter"/>
    <property type="match status" value="1"/>
</dbReference>
<dbReference type="RefSeq" id="WP_039293693.1">
    <property type="nucleotide sequence ID" value="NZ_CP009458.1"/>
</dbReference>
<feature type="transmembrane region" description="Helical" evidence="7">
    <location>
        <begin position="307"/>
        <end position="329"/>
    </location>
</feature>
<dbReference type="GO" id="GO:0022857">
    <property type="term" value="F:transmembrane transporter activity"/>
    <property type="evidence" value="ECO:0007669"/>
    <property type="project" value="InterPro"/>
</dbReference>
<keyword evidence="2" id="KW-0813">Transport</keyword>
<feature type="transmembrane region" description="Helical" evidence="7">
    <location>
        <begin position="214"/>
        <end position="239"/>
    </location>
</feature>
<feature type="transmembrane region" description="Helical" evidence="7">
    <location>
        <begin position="369"/>
        <end position="388"/>
    </location>
</feature>
<dbReference type="InterPro" id="IPR020846">
    <property type="entry name" value="MFS_dom"/>
</dbReference>
<dbReference type="GO" id="GO:0005886">
    <property type="term" value="C:plasma membrane"/>
    <property type="evidence" value="ECO:0007669"/>
    <property type="project" value="UniProtKB-SubCell"/>
</dbReference>
<evidence type="ECO:0000256" key="6">
    <source>
        <dbReference type="ARBA" id="ARBA00023136"/>
    </source>
</evidence>
<dbReference type="PRINTS" id="PR01035">
    <property type="entry name" value="TCRTETA"/>
</dbReference>
<feature type="transmembrane region" description="Helical" evidence="7">
    <location>
        <begin position="81"/>
        <end position="103"/>
    </location>
</feature>
<reference evidence="9 10" key="1">
    <citation type="submission" date="2014-09" db="EMBL/GenBank/DDBJ databases">
        <authorList>
            <person name="Chan K.-G."/>
        </authorList>
    </citation>
    <scope>NUCLEOTIDE SEQUENCE [LARGE SCALE GENOMIC DNA]</scope>
    <source>
        <strain evidence="9 10">M006</strain>
    </source>
</reference>
<feature type="transmembrane region" description="Helical" evidence="7">
    <location>
        <begin position="341"/>
        <end position="363"/>
    </location>
</feature>
<feature type="transmembrane region" description="Helical" evidence="7">
    <location>
        <begin position="109"/>
        <end position="128"/>
    </location>
</feature>
<dbReference type="Gene3D" id="1.20.1250.20">
    <property type="entry name" value="MFS general substrate transporter like domains"/>
    <property type="match status" value="2"/>
</dbReference>
<dbReference type="InterPro" id="IPR036259">
    <property type="entry name" value="MFS_trans_sf"/>
</dbReference>
<evidence type="ECO:0000256" key="4">
    <source>
        <dbReference type="ARBA" id="ARBA00022692"/>
    </source>
</evidence>
<comment type="subcellular location">
    <subcellularLocation>
        <location evidence="1">Cell membrane</location>
        <topology evidence="1">Multi-pass membrane protein</topology>
    </subcellularLocation>
</comment>
<feature type="transmembrane region" description="Helical" evidence="7">
    <location>
        <begin position="166"/>
        <end position="188"/>
    </location>
</feature>
<proteinExistence type="predicted"/>
<sequence>MFKIEPWQRNLIVCLFGALTTNMSMTLMQPFMPVFVAQLGIKEQASVLQWSGIVYSATFVTAGLIAPVWGHLGHRYGRKAMLVRASLGMAICVLLMGVVSNIWQLLGLRLLVGLAGGYASGATILVAVQTPKERAGYALGLLASGIMAGNLLGPLAGGILPSLIGIRPTFVCAGVLIFIAFLATITMVSEVRSPSVKKEEAGGNWSQVDNKKGILAMLVAGCALMIGNMSIVPVITSYIQPLVEDPKKVTFIAGLVMSAAALGSVISSSILGNLADRVGHQRVIIISLTIAALLLIPQAYVTESWQVLILRFLMGVALGGLLPCISAVIKNNVPEHFVGTVLGYSLSAQFIGQFIGPLVGGFVGGHLGLPAVFFTTSIILLVSVFLTWRSL</sequence>
<evidence type="ECO:0000256" key="1">
    <source>
        <dbReference type="ARBA" id="ARBA00004651"/>
    </source>
</evidence>
<dbReference type="PANTHER" id="PTHR43414:SF6">
    <property type="entry name" value="MULTIDRUG RESISTANCE PROTEIN MDTG"/>
    <property type="match status" value="1"/>
</dbReference>
<dbReference type="PROSITE" id="PS50850">
    <property type="entry name" value="MFS"/>
    <property type="match status" value="1"/>
</dbReference>
<dbReference type="KEGG" id="cem:LH23_17350"/>
<dbReference type="InterPro" id="IPR001958">
    <property type="entry name" value="Tet-R_TetA/multi-R_MdtG-like"/>
</dbReference>
<dbReference type="Proteomes" id="UP000029516">
    <property type="component" value="Chromosome"/>
</dbReference>
<dbReference type="PANTHER" id="PTHR43414">
    <property type="entry name" value="MULTIDRUG RESISTANCE PROTEIN MDTG"/>
    <property type="match status" value="1"/>
</dbReference>
<evidence type="ECO:0000256" key="3">
    <source>
        <dbReference type="ARBA" id="ARBA00022475"/>
    </source>
</evidence>
<evidence type="ECO:0000256" key="5">
    <source>
        <dbReference type="ARBA" id="ARBA00022989"/>
    </source>
</evidence>
<evidence type="ECO:0000256" key="7">
    <source>
        <dbReference type="SAM" id="Phobius"/>
    </source>
</evidence>
<feature type="transmembrane region" description="Helical" evidence="7">
    <location>
        <begin position="251"/>
        <end position="271"/>
    </location>
</feature>
<evidence type="ECO:0000259" key="8">
    <source>
        <dbReference type="PROSITE" id="PS50850"/>
    </source>
</evidence>
<dbReference type="Pfam" id="PF07690">
    <property type="entry name" value="MFS_1"/>
    <property type="match status" value="2"/>
</dbReference>
<evidence type="ECO:0000313" key="9">
    <source>
        <dbReference type="EMBL" id="AIR62357.1"/>
    </source>
</evidence>
<feature type="transmembrane region" description="Helical" evidence="7">
    <location>
        <begin position="135"/>
        <end position="160"/>
    </location>
</feature>
<keyword evidence="5 7" id="KW-1133">Transmembrane helix</keyword>
<feature type="transmembrane region" description="Helical" evidence="7">
    <location>
        <begin position="47"/>
        <end position="69"/>
    </location>
</feature>
<keyword evidence="4 7" id="KW-0812">Transmembrane</keyword>
<keyword evidence="6 7" id="KW-0472">Membrane</keyword>
<keyword evidence="3" id="KW-1003">Cell membrane</keyword>
<name>A0AAN0S722_9ENTR</name>
<feature type="transmembrane region" description="Helical" evidence="7">
    <location>
        <begin position="283"/>
        <end position="301"/>
    </location>
</feature>
<evidence type="ECO:0000313" key="10">
    <source>
        <dbReference type="Proteomes" id="UP000029516"/>
    </source>
</evidence>
<organism evidence="9 10">
    <name type="scientific">Cedecea neteri</name>
    <dbReference type="NCBI Taxonomy" id="158822"/>
    <lineage>
        <taxon>Bacteria</taxon>
        <taxon>Pseudomonadati</taxon>
        <taxon>Pseudomonadota</taxon>
        <taxon>Gammaproteobacteria</taxon>
        <taxon>Enterobacterales</taxon>
        <taxon>Enterobacteriaceae</taxon>
        <taxon>Cedecea</taxon>
    </lineage>
</organism>
<feature type="domain" description="Major facilitator superfamily (MFS) profile" evidence="8">
    <location>
        <begin position="10"/>
        <end position="391"/>
    </location>
</feature>
<dbReference type="EMBL" id="CP009458">
    <property type="protein sequence ID" value="AIR62357.1"/>
    <property type="molecule type" value="Genomic_DNA"/>
</dbReference>
<dbReference type="AlphaFoldDB" id="A0AAN0S722"/>
<protein>
    <submittedName>
        <fullName evidence="9">MFS transporter</fullName>
    </submittedName>
</protein>
<evidence type="ECO:0000256" key="2">
    <source>
        <dbReference type="ARBA" id="ARBA00022448"/>
    </source>
</evidence>
<dbReference type="InterPro" id="IPR011701">
    <property type="entry name" value="MFS"/>
</dbReference>